<evidence type="ECO:0000256" key="4">
    <source>
        <dbReference type="ARBA" id="ARBA00022679"/>
    </source>
</evidence>
<dbReference type="GO" id="GO:0050511">
    <property type="term" value="F:undecaprenyldiphospho-muramoylpentapeptide beta-N-acetylglucosaminyltransferase activity"/>
    <property type="evidence" value="ECO:0007669"/>
    <property type="project" value="UniProtKB-UniRule"/>
</dbReference>
<dbReference type="NCBIfam" id="TIGR01133">
    <property type="entry name" value="murG"/>
    <property type="match status" value="1"/>
</dbReference>
<dbReference type="UniPathway" id="UPA00219"/>
<feature type="binding site" evidence="10">
    <location>
        <position position="282"/>
    </location>
    <ligand>
        <name>UDP-N-acetyl-alpha-D-glucosamine</name>
        <dbReference type="ChEBI" id="CHEBI:57705"/>
    </ligand>
</feature>
<feature type="binding site" evidence="10">
    <location>
        <begin position="6"/>
        <end position="8"/>
    </location>
    <ligand>
        <name>UDP-N-acetyl-alpha-D-glucosamine</name>
        <dbReference type="ChEBI" id="CHEBI:57705"/>
    </ligand>
</feature>
<evidence type="ECO:0000256" key="2">
    <source>
        <dbReference type="ARBA" id="ARBA00022618"/>
    </source>
</evidence>
<dbReference type="Gene3D" id="3.40.50.2000">
    <property type="entry name" value="Glycogen Phosphorylase B"/>
    <property type="match status" value="2"/>
</dbReference>
<dbReference type="CDD" id="cd03785">
    <property type="entry name" value="GT28_MurG"/>
    <property type="match status" value="1"/>
</dbReference>
<dbReference type="GO" id="GO:0005975">
    <property type="term" value="P:carbohydrate metabolic process"/>
    <property type="evidence" value="ECO:0007669"/>
    <property type="project" value="InterPro"/>
</dbReference>
<keyword evidence="3 10" id="KW-0328">Glycosyltransferase</keyword>
<dbReference type="KEGG" id="pfer:IRI77_17275"/>
<comment type="similarity">
    <text evidence="10">Belongs to the glycosyltransferase 28 family. MurG subfamily.</text>
</comment>
<keyword evidence="9 10" id="KW-0961">Cell wall biogenesis/degradation</keyword>
<evidence type="ECO:0000256" key="5">
    <source>
        <dbReference type="ARBA" id="ARBA00022960"/>
    </source>
</evidence>
<keyword evidence="4 10" id="KW-0808">Transferase</keyword>
<evidence type="ECO:0000256" key="7">
    <source>
        <dbReference type="ARBA" id="ARBA00023136"/>
    </source>
</evidence>
<feature type="domain" description="Glycosyl transferase family 28 C-terminal" evidence="12">
    <location>
        <begin position="176"/>
        <end position="329"/>
    </location>
</feature>
<dbReference type="PANTHER" id="PTHR21015:SF22">
    <property type="entry name" value="GLYCOSYLTRANSFERASE"/>
    <property type="match status" value="1"/>
</dbReference>
<evidence type="ECO:0000256" key="9">
    <source>
        <dbReference type="ARBA" id="ARBA00023316"/>
    </source>
</evidence>
<keyword evidence="6 10" id="KW-0573">Peptidoglycan synthesis</keyword>
<comment type="function">
    <text evidence="10">Cell wall formation. Catalyzes the transfer of a GlcNAc subunit on undecaprenyl-pyrophosphoryl-MurNAc-pentapeptide (lipid intermediate I) to form undecaprenyl-pyrophosphoryl-MurNAc-(pentapeptide)GlcNAc (lipid intermediate II).</text>
</comment>
<dbReference type="SUPFAM" id="SSF53756">
    <property type="entry name" value="UDP-Glycosyltransferase/glycogen phosphorylase"/>
    <property type="match status" value="1"/>
</dbReference>
<evidence type="ECO:0000259" key="11">
    <source>
        <dbReference type="Pfam" id="PF03033"/>
    </source>
</evidence>
<evidence type="ECO:0000256" key="1">
    <source>
        <dbReference type="ARBA" id="ARBA00022475"/>
    </source>
</evidence>
<accession>A0A7S7NYD2</accession>
<organism evidence="13 14">
    <name type="scientific">Paludibaculum fermentans</name>
    <dbReference type="NCBI Taxonomy" id="1473598"/>
    <lineage>
        <taxon>Bacteria</taxon>
        <taxon>Pseudomonadati</taxon>
        <taxon>Acidobacteriota</taxon>
        <taxon>Terriglobia</taxon>
        <taxon>Bryobacterales</taxon>
        <taxon>Bryobacteraceae</taxon>
        <taxon>Paludibaculum</taxon>
    </lineage>
</organism>
<keyword evidence="5 10" id="KW-0133">Cell shape</keyword>
<dbReference type="PANTHER" id="PTHR21015">
    <property type="entry name" value="UDP-N-ACETYLGLUCOSAMINE--N-ACETYLMURAMYL-(PENTAPEPTIDE) PYROPHOSPHORYL-UNDECAPRENOL N-ACETYLGLUCOSAMINE TRANSFERASE 1"/>
    <property type="match status" value="1"/>
</dbReference>
<protein>
    <recommendedName>
        <fullName evidence="10">UDP-N-acetylglucosamine--N-acetylmuramyl-(pentapeptide) pyrophosphoryl-undecaprenol N-acetylglucosamine transferase</fullName>
        <ecNumber evidence="10">2.4.1.227</ecNumber>
    </recommendedName>
    <alternativeName>
        <fullName evidence="10">Undecaprenyl-PP-MurNAc-pentapeptide-UDPGlcNAc GlcNAc transferase</fullName>
    </alternativeName>
</protein>
<feature type="binding site" evidence="10">
    <location>
        <position position="159"/>
    </location>
    <ligand>
        <name>UDP-N-acetyl-alpha-D-glucosamine</name>
        <dbReference type="ChEBI" id="CHEBI:57705"/>
    </ligand>
</feature>
<dbReference type="GO" id="GO:0071555">
    <property type="term" value="P:cell wall organization"/>
    <property type="evidence" value="ECO:0007669"/>
    <property type="project" value="UniProtKB-KW"/>
</dbReference>
<proteinExistence type="inferred from homology"/>
<evidence type="ECO:0000256" key="3">
    <source>
        <dbReference type="ARBA" id="ARBA00022676"/>
    </source>
</evidence>
<dbReference type="InterPro" id="IPR006009">
    <property type="entry name" value="GlcNAc_MurG"/>
</dbReference>
<keyword evidence="8 10" id="KW-0131">Cell cycle</keyword>
<comment type="pathway">
    <text evidence="10">Cell wall biogenesis; peptidoglycan biosynthesis.</text>
</comment>
<keyword evidence="2 10" id="KW-0132">Cell division</keyword>
<comment type="subcellular location">
    <subcellularLocation>
        <location evidence="10">Cell membrane</location>
        <topology evidence="10">Peripheral membrane protein</topology>
        <orientation evidence="10">Cytoplasmic side</orientation>
    </subcellularLocation>
</comment>
<dbReference type="RefSeq" id="WP_194453691.1">
    <property type="nucleotide sequence ID" value="NZ_CP063849.1"/>
</dbReference>
<dbReference type="HAMAP" id="MF_00033">
    <property type="entry name" value="MurG"/>
    <property type="match status" value="1"/>
</dbReference>
<evidence type="ECO:0000259" key="12">
    <source>
        <dbReference type="Pfam" id="PF04101"/>
    </source>
</evidence>
<evidence type="ECO:0000313" key="14">
    <source>
        <dbReference type="Proteomes" id="UP000593892"/>
    </source>
</evidence>
<dbReference type="AlphaFoldDB" id="A0A7S7NYD2"/>
<dbReference type="EMBL" id="CP063849">
    <property type="protein sequence ID" value="QOY92037.1"/>
    <property type="molecule type" value="Genomic_DNA"/>
</dbReference>
<dbReference type="GO" id="GO:0008360">
    <property type="term" value="P:regulation of cell shape"/>
    <property type="evidence" value="ECO:0007669"/>
    <property type="project" value="UniProtKB-KW"/>
</dbReference>
<sequence length="361" mass="38909">MTGGGTGGHVIPAVAVASELRRLGHDAMFIGTRRGLEATIVPRAGFDIEWIEIGGLQRVGVWQTLKTIAQLPLSIWKSWRILKSRRAAAVFSMGGYVAAPVMLAASLSGTPVVVMEPNAMPGLVSRKLAGTVHRALIGFEESKKYFPQGRTEITGLPVRQEFFDIQPREPGEVFSVLVTGGSRGSRALNRAARESWPLFRNSGRRVRFVLQCGADEHHALAKEFNEYGLEGEVIPFIHDMAAAYSAADLVVSRSGAGAVNELTAAGRPAVLVPFPAAADDHQRHNAEALERACAARVVLENAWTGKCLFETVIGLMDHPEDLSALSRAARGLRRPGAALRAAEVLVEAGRKRQKDGESHSN</sequence>
<dbReference type="GO" id="GO:0051301">
    <property type="term" value="P:cell division"/>
    <property type="evidence" value="ECO:0007669"/>
    <property type="project" value="UniProtKB-KW"/>
</dbReference>
<keyword evidence="1 10" id="KW-1003">Cell membrane</keyword>
<reference evidence="13 14" key="1">
    <citation type="submission" date="2020-10" db="EMBL/GenBank/DDBJ databases">
        <title>Complete genome sequence of Paludibaculum fermentans P105T, a facultatively anaerobic acidobacterium capable of dissimilatory Fe(III) reduction.</title>
        <authorList>
            <person name="Dedysh S.N."/>
            <person name="Beletsky A.V."/>
            <person name="Kulichevskaya I.S."/>
            <person name="Mardanov A.V."/>
            <person name="Ravin N.V."/>
        </authorList>
    </citation>
    <scope>NUCLEOTIDE SEQUENCE [LARGE SCALE GENOMIC DNA]</scope>
    <source>
        <strain evidence="13 14">P105</strain>
    </source>
</reference>
<dbReference type="Proteomes" id="UP000593892">
    <property type="component" value="Chromosome"/>
</dbReference>
<feature type="binding site" evidence="10">
    <location>
        <position position="182"/>
    </location>
    <ligand>
        <name>UDP-N-acetyl-alpha-D-glucosamine</name>
        <dbReference type="ChEBI" id="CHEBI:57705"/>
    </ligand>
</feature>
<keyword evidence="7 10" id="KW-0472">Membrane</keyword>
<comment type="catalytic activity">
    <reaction evidence="10">
        <text>di-trans,octa-cis-undecaprenyl diphospho-N-acetyl-alpha-D-muramoyl-L-alanyl-D-glutamyl-meso-2,6-diaminopimeloyl-D-alanyl-D-alanine + UDP-N-acetyl-alpha-D-glucosamine = di-trans,octa-cis-undecaprenyl diphospho-[N-acetyl-alpha-D-glucosaminyl-(1-&gt;4)]-N-acetyl-alpha-D-muramoyl-L-alanyl-D-glutamyl-meso-2,6-diaminopimeloyl-D-alanyl-D-alanine + UDP + H(+)</text>
        <dbReference type="Rhea" id="RHEA:31227"/>
        <dbReference type="ChEBI" id="CHEBI:15378"/>
        <dbReference type="ChEBI" id="CHEBI:57705"/>
        <dbReference type="ChEBI" id="CHEBI:58223"/>
        <dbReference type="ChEBI" id="CHEBI:61387"/>
        <dbReference type="ChEBI" id="CHEBI:61388"/>
        <dbReference type="EC" id="2.4.1.227"/>
    </reaction>
</comment>
<dbReference type="Pfam" id="PF03033">
    <property type="entry name" value="Glyco_transf_28"/>
    <property type="match status" value="1"/>
</dbReference>
<name>A0A7S7NYD2_PALFE</name>
<gene>
    <name evidence="10 13" type="primary">murG</name>
    <name evidence="13" type="ORF">IRI77_17275</name>
</gene>
<keyword evidence="14" id="KW-1185">Reference proteome</keyword>
<comment type="caution">
    <text evidence="10">Lacks conserved residue(s) required for the propagation of feature annotation.</text>
</comment>
<dbReference type="GO" id="GO:0009252">
    <property type="term" value="P:peptidoglycan biosynthetic process"/>
    <property type="evidence" value="ECO:0007669"/>
    <property type="project" value="UniProtKB-UniRule"/>
</dbReference>
<feature type="domain" description="Glycosyltransferase family 28 N-terminal" evidence="11">
    <location>
        <begin position="1"/>
        <end position="136"/>
    </location>
</feature>
<feature type="binding site" evidence="10">
    <location>
        <position position="118"/>
    </location>
    <ligand>
        <name>UDP-N-acetyl-alpha-D-glucosamine</name>
        <dbReference type="ChEBI" id="CHEBI:57705"/>
    </ligand>
</feature>
<dbReference type="Pfam" id="PF04101">
    <property type="entry name" value="Glyco_tran_28_C"/>
    <property type="match status" value="1"/>
</dbReference>
<dbReference type="InterPro" id="IPR004276">
    <property type="entry name" value="GlycoTrans_28_N"/>
</dbReference>
<evidence type="ECO:0000256" key="10">
    <source>
        <dbReference type="HAMAP-Rule" id="MF_00033"/>
    </source>
</evidence>
<evidence type="ECO:0000256" key="8">
    <source>
        <dbReference type="ARBA" id="ARBA00023306"/>
    </source>
</evidence>
<dbReference type="EC" id="2.4.1.227" evidence="10"/>
<evidence type="ECO:0000313" key="13">
    <source>
        <dbReference type="EMBL" id="QOY92037.1"/>
    </source>
</evidence>
<dbReference type="InterPro" id="IPR007235">
    <property type="entry name" value="Glyco_trans_28_C"/>
</dbReference>
<evidence type="ECO:0000256" key="6">
    <source>
        <dbReference type="ARBA" id="ARBA00022984"/>
    </source>
</evidence>
<dbReference type="GO" id="GO:0005886">
    <property type="term" value="C:plasma membrane"/>
    <property type="evidence" value="ECO:0007669"/>
    <property type="project" value="UniProtKB-SubCell"/>
</dbReference>
<feature type="binding site" evidence="10">
    <location>
        <position position="237"/>
    </location>
    <ligand>
        <name>UDP-N-acetyl-alpha-D-glucosamine</name>
        <dbReference type="ChEBI" id="CHEBI:57705"/>
    </ligand>
</feature>